<name>A0AAU9DZ13_9FUSO</name>
<proteinExistence type="predicted"/>
<dbReference type="KEGG" id="haby:HLVA_12890"/>
<dbReference type="EMBL" id="AP027059">
    <property type="protein sequence ID" value="BDU50720.1"/>
    <property type="molecule type" value="Genomic_DNA"/>
</dbReference>
<sequence length="847" mass="99595">MADESVIKINLGEEYKAKVEKINEFEKSVFNEVYLKAFKNTAEILKSKGIELHENYNNIIAFAGERGTGKTSAMLSFAGVLKDNDKLKNNKDYNLSVEDKKLSSYNFCSVGVIDPALLSGNSNILEIIIAKMFQTFKNDIETKNEVKNENLKREIIGSFEKVYENIKIIKDKRDVFEEEALDALLKIAESTSLKSDVEKLIGSYLEFMNNDEKKEKNGILVIEVDDIDLNTEYAYEMVEQIRKYLIIPKVVILMAIKIEQLEQIVERNYLKEFESLLDKKAMSYDEIKNMTEKYLEKLIPLERRLYLPKLEDIRMTSKVEVNYENGNKIEGGIIDQFVRKQIYLKTDMIFIDGKYIIPDNLRGLVELIVLLVKMEDVRDLKKRKKERIEIINSENFIKFKEYIFENWIKTYLTYQQQNALKELVKRDVTERNKFIINKIEDIYSLLDKDDEYRARARARGKGDYEQEIEYQNIVNLNNNGANVSLGDLLFVLNKADRYKIELQDKKFIYAIKMIYSIMLYELYAKAVKEAKEAKFTKVIKVAEVEKAAAKKTYSDYQKLLGGYLYNPIEYKIMRKEQDSNEKRDRRDMKVDKIKSFSEEYKKNGSKLDAEELLNKFNIKSSEFNFIKNNIYRKEKEVYYNKKDNSKPTKIQFDILGFLFNREPTSDSDFYIGNIEILERILNEDYKAVNKSYFVHFKTFFKNFKELEINFNLGADEKLELKDDAQICDIYNFIIDIEKKELEGKFNDIFKVEVDIDKLIGELITEIDGLKITNRITNINTIRNSFSNIKNIIENNKKISEDYKKEIIDFIEGKETEAEEMKTEKGKIRIKDFVEKIKEKINSTKGIE</sequence>
<organism evidence="1 2">
    <name type="scientific">Haliovirga abyssi</name>
    <dbReference type="NCBI Taxonomy" id="2996794"/>
    <lineage>
        <taxon>Bacteria</taxon>
        <taxon>Fusobacteriati</taxon>
        <taxon>Fusobacteriota</taxon>
        <taxon>Fusobacteriia</taxon>
        <taxon>Fusobacteriales</taxon>
        <taxon>Haliovirgaceae</taxon>
        <taxon>Haliovirga</taxon>
    </lineage>
</organism>
<evidence type="ECO:0000313" key="1">
    <source>
        <dbReference type="EMBL" id="BDU50720.1"/>
    </source>
</evidence>
<dbReference type="Proteomes" id="UP001321582">
    <property type="component" value="Chromosome"/>
</dbReference>
<dbReference type="SUPFAM" id="SSF52540">
    <property type="entry name" value="P-loop containing nucleoside triphosphate hydrolases"/>
    <property type="match status" value="1"/>
</dbReference>
<reference evidence="1 2" key="1">
    <citation type="submission" date="2022-11" db="EMBL/GenBank/DDBJ databases">
        <title>Haliovirga abyssi gen. nov., sp. nov., a mesophilic fermentative bacterium isolated from the Iheya North hydrothermal field and the proposal of Haliovirgaceae fam. nov.</title>
        <authorList>
            <person name="Miyazaki U."/>
            <person name="Tame A."/>
            <person name="Miyazaki J."/>
            <person name="Takai K."/>
            <person name="Sawayama S."/>
            <person name="Kitajima M."/>
            <person name="Okamoto A."/>
            <person name="Nakagawa S."/>
        </authorList>
    </citation>
    <scope>NUCLEOTIDE SEQUENCE [LARGE SCALE GENOMIC DNA]</scope>
    <source>
        <strain evidence="1 2">IC12</strain>
    </source>
</reference>
<dbReference type="InterPro" id="IPR027417">
    <property type="entry name" value="P-loop_NTPase"/>
</dbReference>
<dbReference type="RefSeq" id="WP_307903577.1">
    <property type="nucleotide sequence ID" value="NZ_AP027059.1"/>
</dbReference>
<evidence type="ECO:0008006" key="3">
    <source>
        <dbReference type="Google" id="ProtNLM"/>
    </source>
</evidence>
<protein>
    <recommendedName>
        <fullName evidence="3">KAP NTPase domain-containing protein</fullName>
    </recommendedName>
</protein>
<evidence type="ECO:0000313" key="2">
    <source>
        <dbReference type="Proteomes" id="UP001321582"/>
    </source>
</evidence>
<dbReference type="AlphaFoldDB" id="A0AAU9DZ13"/>
<gene>
    <name evidence="1" type="ORF">HLVA_12890</name>
</gene>
<accession>A0AAU9DZ13</accession>
<keyword evidence="2" id="KW-1185">Reference proteome</keyword>